<reference evidence="1" key="1">
    <citation type="submission" date="2022-07" db="EMBL/GenBank/DDBJ databases">
        <title>Phylogenomic reconstructions and comparative analyses of Kickxellomycotina fungi.</title>
        <authorList>
            <person name="Reynolds N.K."/>
            <person name="Stajich J.E."/>
            <person name="Barry K."/>
            <person name="Grigoriev I.V."/>
            <person name="Crous P."/>
            <person name="Smith M.E."/>
        </authorList>
    </citation>
    <scope>NUCLEOTIDE SEQUENCE</scope>
    <source>
        <strain evidence="1">CBS 109366</strain>
    </source>
</reference>
<dbReference type="Proteomes" id="UP001140234">
    <property type="component" value="Unassembled WGS sequence"/>
</dbReference>
<dbReference type="EMBL" id="JANBUJ010000686">
    <property type="protein sequence ID" value="KAJ2770656.1"/>
    <property type="molecule type" value="Genomic_DNA"/>
</dbReference>
<gene>
    <name evidence="1" type="ORF">IWQ57_002561</name>
</gene>
<keyword evidence="2" id="KW-1185">Reference proteome</keyword>
<evidence type="ECO:0000313" key="1">
    <source>
        <dbReference type="EMBL" id="KAJ2770656.1"/>
    </source>
</evidence>
<name>A0ACC1K014_9FUNG</name>
<sequence length="302" mass="31816">MFSFKKARGRQNIRRKEAAAPEDEAADVIKRPTKPRAESKPHCMPGASLGSSGGGGDGGEERTYSSTTIQGLKEESSAVGTPEAGGAAYPFAAGGIPDSQQIYMAKKLRRERRAAQAMGEASGAENGDEEDFIRLSDDMEDSRLDDADGAGAGDAVASDPDDSEAGGEDADDAVIVDKNERAAFSRASRRAMEESIAQSHGGDMSDWESVQLRSAGLSAPAAPASRAPLLPEDGGFEFDAAQLRFMIAQEVDQQAVDEARLATARDRLAASSAALGELERSIEDAQRQYDHFLSLAKATAAS</sequence>
<accession>A0ACC1K014</accession>
<organism evidence="1 2">
    <name type="scientific">Coemansia nantahalensis</name>
    <dbReference type="NCBI Taxonomy" id="2789366"/>
    <lineage>
        <taxon>Eukaryota</taxon>
        <taxon>Fungi</taxon>
        <taxon>Fungi incertae sedis</taxon>
        <taxon>Zoopagomycota</taxon>
        <taxon>Kickxellomycotina</taxon>
        <taxon>Kickxellomycetes</taxon>
        <taxon>Kickxellales</taxon>
        <taxon>Kickxellaceae</taxon>
        <taxon>Coemansia</taxon>
    </lineage>
</organism>
<evidence type="ECO:0000313" key="2">
    <source>
        <dbReference type="Proteomes" id="UP001140234"/>
    </source>
</evidence>
<protein>
    <submittedName>
        <fullName evidence="1">Uncharacterized protein</fullName>
    </submittedName>
</protein>
<comment type="caution">
    <text evidence="1">The sequence shown here is derived from an EMBL/GenBank/DDBJ whole genome shotgun (WGS) entry which is preliminary data.</text>
</comment>
<proteinExistence type="predicted"/>